<proteinExistence type="predicted"/>
<comment type="caution">
    <text evidence="1">The sequence shown here is derived from an EMBL/GenBank/DDBJ whole genome shotgun (WGS) entry which is preliminary data.</text>
</comment>
<gene>
    <name evidence="1" type="ORF">F9Z43_23235</name>
</gene>
<name>A0A7X3JTK0_9PSED</name>
<organism evidence="1 2">
    <name type="scientific">Pseudomonas monteilii</name>
    <dbReference type="NCBI Taxonomy" id="76759"/>
    <lineage>
        <taxon>Bacteria</taxon>
        <taxon>Pseudomonadati</taxon>
        <taxon>Pseudomonadota</taxon>
        <taxon>Gammaproteobacteria</taxon>
        <taxon>Pseudomonadales</taxon>
        <taxon>Pseudomonadaceae</taxon>
        <taxon>Pseudomonas</taxon>
    </lineage>
</organism>
<dbReference type="PANTHER" id="PTHR36154">
    <property type="entry name" value="DNA-BINDING TRANSCRIPTIONAL ACTIVATOR ALPA"/>
    <property type="match status" value="1"/>
</dbReference>
<protein>
    <submittedName>
        <fullName evidence="1">AlpA family transcriptional regulator</fullName>
    </submittedName>
</protein>
<dbReference type="Proteomes" id="UP000440965">
    <property type="component" value="Unassembled WGS sequence"/>
</dbReference>
<evidence type="ECO:0000313" key="1">
    <source>
        <dbReference type="EMBL" id="MVF52161.1"/>
    </source>
</evidence>
<reference evidence="1 2" key="1">
    <citation type="submission" date="2019-10" db="EMBL/GenBank/DDBJ databases">
        <title>XDR Pseudomonas monteilii producing IMP-16 from LCR.</title>
        <authorList>
            <person name="Ballaben A."/>
            <person name="Doi Y."/>
        </authorList>
    </citation>
    <scope>NUCLEOTIDE SEQUENCE [LARGE SCALE GENOMIC DNA]</scope>
    <source>
        <strain evidence="1 2">597/14</strain>
    </source>
</reference>
<dbReference type="PANTHER" id="PTHR36154:SF1">
    <property type="entry name" value="DNA-BINDING TRANSCRIPTIONAL ACTIVATOR ALPA"/>
    <property type="match status" value="1"/>
</dbReference>
<dbReference type="InterPro" id="IPR010260">
    <property type="entry name" value="AlpA"/>
</dbReference>
<dbReference type="EMBL" id="WEIK01000026">
    <property type="protein sequence ID" value="MVF52161.1"/>
    <property type="molecule type" value="Genomic_DNA"/>
</dbReference>
<dbReference type="InterPro" id="IPR052931">
    <property type="entry name" value="Prophage_regulatory_activator"/>
</dbReference>
<dbReference type="Pfam" id="PF05930">
    <property type="entry name" value="Phage_AlpA"/>
    <property type="match status" value="1"/>
</dbReference>
<evidence type="ECO:0000313" key="2">
    <source>
        <dbReference type="Proteomes" id="UP000440965"/>
    </source>
</evidence>
<sequence length="74" mass="8455">MSGSTPIHPKILRLKEVVNRIGLSRSTIYDRINPDSARYDRTFPKPIKIGRAAVGWLESSVNEWIESLNDNVKF</sequence>
<accession>A0A7X3JTK0</accession>
<dbReference type="Gene3D" id="1.10.238.160">
    <property type="match status" value="1"/>
</dbReference>
<dbReference type="RefSeq" id="WP_332311302.1">
    <property type="nucleotide sequence ID" value="NZ_WEIK01000026.1"/>
</dbReference>
<dbReference type="AlphaFoldDB" id="A0A7X3JTK0"/>